<keyword evidence="4" id="KW-0285">Flavoprotein</keyword>
<dbReference type="Gene3D" id="3.30.70.330">
    <property type="match status" value="1"/>
</dbReference>
<evidence type="ECO:0000256" key="9">
    <source>
        <dbReference type="ARBA" id="ARBA00032634"/>
    </source>
</evidence>
<dbReference type="EMBL" id="JAHFYH010000020">
    <property type="protein sequence ID" value="KAH0224218.1"/>
    <property type="molecule type" value="Genomic_DNA"/>
</dbReference>
<dbReference type="SMART" id="SM00360">
    <property type="entry name" value="RRM"/>
    <property type="match status" value="1"/>
</dbReference>
<feature type="compositionally biased region" description="Low complexity" evidence="12">
    <location>
        <begin position="535"/>
        <end position="544"/>
    </location>
</feature>
<organism evidence="14 15">
    <name type="scientific">Aureobasidium melanogenum</name>
    <name type="common">Aureobasidium pullulans var. melanogenum</name>
    <dbReference type="NCBI Taxonomy" id="46634"/>
    <lineage>
        <taxon>Eukaryota</taxon>
        <taxon>Fungi</taxon>
        <taxon>Dikarya</taxon>
        <taxon>Ascomycota</taxon>
        <taxon>Pezizomycotina</taxon>
        <taxon>Dothideomycetes</taxon>
        <taxon>Dothideomycetidae</taxon>
        <taxon>Dothideales</taxon>
        <taxon>Saccotheciaceae</taxon>
        <taxon>Aureobasidium</taxon>
    </lineage>
</organism>
<feature type="region of interest" description="Disordered" evidence="12">
    <location>
        <begin position="820"/>
        <end position="927"/>
    </location>
</feature>
<feature type="compositionally biased region" description="Basic and acidic residues" evidence="12">
    <location>
        <begin position="666"/>
        <end position="684"/>
    </location>
</feature>
<evidence type="ECO:0000256" key="3">
    <source>
        <dbReference type="ARBA" id="ARBA00007992"/>
    </source>
</evidence>
<evidence type="ECO:0000256" key="12">
    <source>
        <dbReference type="SAM" id="MobiDB-lite"/>
    </source>
</evidence>
<keyword evidence="6" id="KW-0560">Oxidoreductase</keyword>
<comment type="similarity">
    <text evidence="2">Belongs to the ESF2/ABP1 family.</text>
</comment>
<evidence type="ECO:0000256" key="4">
    <source>
        <dbReference type="ARBA" id="ARBA00022630"/>
    </source>
</evidence>
<accession>A0A9P8GJP5</accession>
<feature type="region of interest" description="Disordered" evidence="12">
    <location>
        <begin position="568"/>
        <end position="589"/>
    </location>
</feature>
<dbReference type="GO" id="GO:0005730">
    <property type="term" value="C:nucleolus"/>
    <property type="evidence" value="ECO:0007669"/>
    <property type="project" value="UniProtKB-SubCell"/>
</dbReference>
<dbReference type="Pfam" id="PF01494">
    <property type="entry name" value="FAD_binding_3"/>
    <property type="match status" value="1"/>
</dbReference>
<dbReference type="CDD" id="cd12263">
    <property type="entry name" value="RRM_ABT1_like"/>
    <property type="match status" value="1"/>
</dbReference>
<evidence type="ECO:0000256" key="8">
    <source>
        <dbReference type="ARBA" id="ARBA00025024"/>
    </source>
</evidence>
<feature type="compositionally biased region" description="Acidic residues" evidence="12">
    <location>
        <begin position="853"/>
        <end position="868"/>
    </location>
</feature>
<comment type="subcellular location">
    <subcellularLocation>
        <location evidence="1">Nucleus</location>
        <location evidence="1">Nucleolus</location>
    </subcellularLocation>
</comment>
<name>A0A9P8GJP5_AURME</name>
<comment type="similarity">
    <text evidence="3">Belongs to the paxM FAD-dependent monooxygenase family.</text>
</comment>
<keyword evidence="7" id="KW-0503">Monooxygenase</keyword>
<feature type="region of interest" description="Disordered" evidence="12">
    <location>
        <begin position="640"/>
        <end position="730"/>
    </location>
</feature>
<evidence type="ECO:0000259" key="13">
    <source>
        <dbReference type="PROSITE" id="PS50102"/>
    </source>
</evidence>
<comment type="function">
    <text evidence="8">Involved in the small subunit (SSU) processome assembly and function, and in the 18S rRNA synthesis. Required for the early cleavages at sites A0, A1 and A2.</text>
</comment>
<feature type="non-terminal residue" evidence="14">
    <location>
        <position position="1"/>
    </location>
</feature>
<comment type="caution">
    <text evidence="14">The sequence shown here is derived from an EMBL/GenBank/DDBJ whole genome shotgun (WGS) entry which is preliminary data.</text>
</comment>
<sequence>MAIDIEPRPLKVTIIGAGIAGLTAALALRKQGHEVTVLERSRFAVETGAAMHMAPNATALLEWMDVRPSEVGGTLLRQMRRFDANGNLLHTKEFGPEDRSRWQTEWYLVHRVDLHNKLKSEATSTTRAGVPVQLHLACKVTDIDLDDASVTLEDGRTFNGDLLLGADGLHSFTRKRMVGEIQPYAVGKSCMRWLVSKETLLADPRTDRASIETPGAFVEWSAPDRRLVAYPCGDDKIMNMCAFAPSSEFQDPENTTVDEYNTSGNMSLMLRAFKNFCPAVQAAMENSGDSLKIWDMYDMKTLPKWCEGSTAIIGDAAHPFQPYMGQGGAMAIEDAVSVAILLPSGTSKQQIPERLRLYEKCRKQRNETVLMYTRMNGRDEGDDSVKRMTAKDLVDCMTLCVMHNERNSSMEALSKAIAKLVWPAMADPYPNQSANTIYSHLRSLSNTIGDLGDIVTSLHFSTIPPESTDTNMPSFSPPGSIRRRILRIISFGRYSSRSADDTEPLTKAHDPSRRHSAPPDVDVLSNERPTYTARQSSQSSDSAQTTIVHGVPPGTVPFSIDALRDQHQMSDTEFDTPSQPEAEPETVNSTIRAEEASWDPTRLRRNKSIMHCNICNRIWEYNQIHCPGCAARTLHHIPGSSDDSYTDSESSNDEPRTLHHRPVRYNPERDVLPTESSWDAHELEAGTAEESWATTAADTTSISASPKPAQASTEQSTETHPAGKASHKKHRKTRYSAVHCCYSKPGVVWVYRCCCADPSTHGNSSPELCTQSCILHTWPITAAVIFGGPVSDQAKTTLTKISRCPIANMTSRKRNEFLDHGLSDEEDDAGYNSEEQEESRGARSIKRRRVEQDSDDDDQDFDDEDEEALDKTSAIAQKPAPAVPKGRFELDDEDADDFVPEDDEDDNDDDLNNATEATPSTREKTVKPLTQKQLLKAQKAAKKTGVIYISRIPPFMKPATLKHYLSPYGEIGRVFLTPEDPVAQKQRVRNGGNKKKSFTDGWVEFLNKKDAKAAAETLNGNIIGGKKGNFYHDDMWNMKYLTGFKWSHLTEQIANENAERAARLRAEVARTRRENKSFVEDIERSKMLEGMRAKKAAQADRAGVASETASAGGVRELKRDFKQNEVKSKKIKDSSKTAQSEDVQKVLSKIF</sequence>
<protein>
    <recommendedName>
        <fullName evidence="9">18S rRNA factor 2</fullName>
    </recommendedName>
</protein>
<feature type="compositionally biased region" description="Basic and acidic residues" evidence="12">
    <location>
        <begin position="1115"/>
        <end position="1135"/>
    </location>
</feature>
<dbReference type="InterPro" id="IPR000504">
    <property type="entry name" value="RRM_dom"/>
</dbReference>
<dbReference type="SUPFAM" id="SSF54928">
    <property type="entry name" value="RNA-binding domain, RBD"/>
    <property type="match status" value="1"/>
</dbReference>
<feature type="region of interest" description="Disordered" evidence="12">
    <location>
        <begin position="497"/>
        <end position="546"/>
    </location>
</feature>
<dbReference type="PRINTS" id="PR00420">
    <property type="entry name" value="RNGMNOXGNASE"/>
</dbReference>
<dbReference type="InterPro" id="IPR034353">
    <property type="entry name" value="ABT1/ESF2_RRM"/>
</dbReference>
<dbReference type="InterPro" id="IPR035979">
    <property type="entry name" value="RBD_domain_sf"/>
</dbReference>
<keyword evidence="5" id="KW-0274">FAD</keyword>
<dbReference type="Proteomes" id="UP000767238">
    <property type="component" value="Unassembled WGS sequence"/>
</dbReference>
<dbReference type="GO" id="GO:0004497">
    <property type="term" value="F:monooxygenase activity"/>
    <property type="evidence" value="ECO:0007669"/>
    <property type="project" value="UniProtKB-KW"/>
</dbReference>
<dbReference type="SUPFAM" id="SSF51905">
    <property type="entry name" value="FAD/NAD(P)-binding domain"/>
    <property type="match status" value="1"/>
</dbReference>
<dbReference type="GO" id="GO:0071949">
    <property type="term" value="F:FAD binding"/>
    <property type="evidence" value="ECO:0007669"/>
    <property type="project" value="InterPro"/>
</dbReference>
<evidence type="ECO:0000256" key="2">
    <source>
        <dbReference type="ARBA" id="ARBA00005819"/>
    </source>
</evidence>
<dbReference type="InterPro" id="IPR002938">
    <property type="entry name" value="FAD-bd"/>
</dbReference>
<gene>
    <name evidence="14" type="ORF">KCV03_g3733</name>
</gene>
<reference evidence="14" key="1">
    <citation type="journal article" date="2021" name="J Fungi (Basel)">
        <title>Virulence traits and population genomics of the black yeast Aureobasidium melanogenum.</title>
        <authorList>
            <person name="Cernosa A."/>
            <person name="Sun X."/>
            <person name="Gostincar C."/>
            <person name="Fang C."/>
            <person name="Gunde-Cimerman N."/>
            <person name="Song Z."/>
        </authorList>
    </citation>
    <scope>NUCLEOTIDE SEQUENCE</scope>
    <source>
        <strain evidence="14">EXF-8016</strain>
    </source>
</reference>
<dbReference type="GO" id="GO:0003723">
    <property type="term" value="F:RNA binding"/>
    <property type="evidence" value="ECO:0007669"/>
    <property type="project" value="UniProtKB-UniRule"/>
</dbReference>
<dbReference type="Gene3D" id="3.50.50.60">
    <property type="entry name" value="FAD/NAD(P)-binding domain"/>
    <property type="match status" value="1"/>
</dbReference>
<feature type="coiled-coil region" evidence="11">
    <location>
        <begin position="1054"/>
        <end position="1081"/>
    </location>
</feature>
<dbReference type="PANTHER" id="PTHR13789:SF317">
    <property type="entry name" value="FAD-BINDING DOMAIN-CONTAINING PROTEIN-RELATED"/>
    <property type="match status" value="1"/>
</dbReference>
<keyword evidence="10" id="KW-0694">RNA-binding</keyword>
<evidence type="ECO:0000256" key="10">
    <source>
        <dbReference type="PROSITE-ProRule" id="PRU00176"/>
    </source>
</evidence>
<dbReference type="InterPro" id="IPR012677">
    <property type="entry name" value="Nucleotide-bd_a/b_plait_sf"/>
</dbReference>
<evidence type="ECO:0000256" key="6">
    <source>
        <dbReference type="ARBA" id="ARBA00023002"/>
    </source>
</evidence>
<feature type="compositionally biased region" description="Polar residues" evidence="12">
    <location>
        <begin position="710"/>
        <end position="719"/>
    </location>
</feature>
<proteinExistence type="inferred from homology"/>
<evidence type="ECO:0000256" key="1">
    <source>
        <dbReference type="ARBA" id="ARBA00004604"/>
    </source>
</evidence>
<feature type="compositionally biased region" description="Basic and acidic residues" evidence="12">
    <location>
        <begin position="498"/>
        <end position="513"/>
    </location>
</feature>
<keyword evidence="11" id="KW-0175">Coiled coil</keyword>
<dbReference type="InterPro" id="IPR050493">
    <property type="entry name" value="FAD-dep_Monooxygenase_BioMet"/>
</dbReference>
<feature type="compositionally biased region" description="Acidic residues" evidence="12">
    <location>
        <begin position="824"/>
        <end position="837"/>
    </location>
</feature>
<dbReference type="OrthoDB" id="9993796at2759"/>
<feature type="domain" description="RRM" evidence="13">
    <location>
        <begin position="945"/>
        <end position="1027"/>
    </location>
</feature>
<evidence type="ECO:0000256" key="5">
    <source>
        <dbReference type="ARBA" id="ARBA00022827"/>
    </source>
</evidence>
<reference evidence="14" key="2">
    <citation type="submission" date="2021-08" db="EMBL/GenBank/DDBJ databases">
        <authorList>
            <person name="Gostincar C."/>
            <person name="Sun X."/>
            <person name="Song Z."/>
            <person name="Gunde-Cimerman N."/>
        </authorList>
    </citation>
    <scope>NUCLEOTIDE SEQUENCE</scope>
    <source>
        <strain evidence="14">EXF-8016</strain>
    </source>
</reference>
<evidence type="ECO:0000313" key="14">
    <source>
        <dbReference type="EMBL" id="KAH0224218.1"/>
    </source>
</evidence>
<feature type="region of interest" description="Disordered" evidence="12">
    <location>
        <begin position="1091"/>
        <end position="1141"/>
    </location>
</feature>
<dbReference type="PROSITE" id="PS50102">
    <property type="entry name" value="RRM"/>
    <property type="match status" value="1"/>
</dbReference>
<dbReference type="InterPro" id="IPR036188">
    <property type="entry name" value="FAD/NAD-bd_sf"/>
</dbReference>
<evidence type="ECO:0000256" key="7">
    <source>
        <dbReference type="ARBA" id="ARBA00023033"/>
    </source>
</evidence>
<feature type="compositionally biased region" description="Acidic residues" evidence="12">
    <location>
        <begin position="890"/>
        <end position="911"/>
    </location>
</feature>
<dbReference type="SUPFAM" id="SSF54373">
    <property type="entry name" value="FAD-linked reductases, C-terminal domain"/>
    <property type="match status" value="1"/>
</dbReference>
<feature type="compositionally biased region" description="Low complexity" evidence="12">
    <location>
        <begin position="685"/>
        <end position="705"/>
    </location>
</feature>
<evidence type="ECO:0000256" key="11">
    <source>
        <dbReference type="SAM" id="Coils"/>
    </source>
</evidence>
<evidence type="ECO:0000313" key="15">
    <source>
        <dbReference type="Proteomes" id="UP000767238"/>
    </source>
</evidence>
<dbReference type="PANTHER" id="PTHR13789">
    <property type="entry name" value="MONOOXYGENASE"/>
    <property type="match status" value="1"/>
</dbReference>
<dbReference type="AlphaFoldDB" id="A0A9P8GJP5"/>
<dbReference type="Pfam" id="PF00076">
    <property type="entry name" value="RRM_1"/>
    <property type="match status" value="1"/>
</dbReference>